<reference evidence="3 4" key="1">
    <citation type="journal article" date="2022" name="Int. J. Syst. Evol. Microbiol.">
        <title>Pseudomonas aegrilactucae sp. nov. and Pseudomonas morbosilactucae sp. nov., pathogens causing bacterial rot of lettuce in Japan.</title>
        <authorList>
            <person name="Sawada H."/>
            <person name="Fujikawa T."/>
            <person name="Satou M."/>
        </authorList>
    </citation>
    <scope>NUCLEOTIDE SEQUENCE [LARGE SCALE GENOMIC DNA]</scope>
    <source>
        <strain evidence="1 3">MAFF 302030</strain>
        <strain evidence="2 4">MAFF 302046</strain>
    </source>
</reference>
<dbReference type="EMBL" id="JALQCW010000022">
    <property type="protein sequence ID" value="MCK9798164.1"/>
    <property type="molecule type" value="Genomic_DNA"/>
</dbReference>
<gene>
    <name evidence="1" type="ORF">M1B34_10645</name>
    <name evidence="2" type="ORF">M1B35_13130</name>
</gene>
<dbReference type="RefSeq" id="WP_259740369.1">
    <property type="nucleotide sequence ID" value="NZ_JALQCW010000022.1"/>
</dbReference>
<proteinExistence type="predicted"/>
<name>A0A9X1YUZ1_9PSED</name>
<sequence length="113" mass="12219">MRIQVANATPELQAKLDATFLESERSNATMIATYRANPTWATIDDKNNTVELPDVSSLSKDAASHVLQGLQYLVEIGRLDGKTITAKNGGLSTDSTAVYQDWLQAQIGVDAHA</sequence>
<accession>A0A9X1YUZ1</accession>
<evidence type="ECO:0000313" key="2">
    <source>
        <dbReference type="EMBL" id="MCK9815047.1"/>
    </source>
</evidence>
<evidence type="ECO:0000313" key="1">
    <source>
        <dbReference type="EMBL" id="MCK9798164.1"/>
    </source>
</evidence>
<dbReference type="Proteomes" id="UP001155163">
    <property type="component" value="Unassembled WGS sequence"/>
</dbReference>
<dbReference type="Proteomes" id="UP001155059">
    <property type="component" value="Unassembled WGS sequence"/>
</dbReference>
<evidence type="ECO:0000313" key="3">
    <source>
        <dbReference type="Proteomes" id="UP001155059"/>
    </source>
</evidence>
<keyword evidence="4" id="KW-1185">Reference proteome</keyword>
<evidence type="ECO:0000313" key="4">
    <source>
        <dbReference type="Proteomes" id="UP001155163"/>
    </source>
</evidence>
<dbReference type="EMBL" id="JALQCX010000021">
    <property type="protein sequence ID" value="MCK9815047.1"/>
    <property type="molecule type" value="Genomic_DNA"/>
</dbReference>
<reference evidence="3 4" key="2">
    <citation type="journal article" date="2023" name="Plant Pathol.">
        <title>Dismantling and reorganizing Pseudomonas marginalis sensu#lato.</title>
        <authorList>
            <person name="Sawada H."/>
            <person name="Fujikawa T."/>
            <person name="Satou M."/>
        </authorList>
    </citation>
    <scope>NUCLEOTIDE SEQUENCE [LARGE SCALE GENOMIC DNA]</scope>
    <source>
        <strain evidence="1 3">MAFF 302030</strain>
        <strain evidence="2 4">MAFF 302046</strain>
    </source>
</reference>
<organism evidence="1 3">
    <name type="scientific">Pseudomonas morbosilactucae</name>
    <dbReference type="NCBI Taxonomy" id="2938197"/>
    <lineage>
        <taxon>Bacteria</taxon>
        <taxon>Pseudomonadati</taxon>
        <taxon>Pseudomonadota</taxon>
        <taxon>Gammaproteobacteria</taxon>
        <taxon>Pseudomonadales</taxon>
        <taxon>Pseudomonadaceae</taxon>
        <taxon>Pseudomonas</taxon>
    </lineage>
</organism>
<dbReference type="AlphaFoldDB" id="A0A9X1YUZ1"/>
<protein>
    <submittedName>
        <fullName evidence="1">Uncharacterized protein</fullName>
    </submittedName>
</protein>
<comment type="caution">
    <text evidence="1">The sequence shown here is derived from an EMBL/GenBank/DDBJ whole genome shotgun (WGS) entry which is preliminary data.</text>
</comment>